<evidence type="ECO:0000256" key="6">
    <source>
        <dbReference type="ARBA" id="ARBA00023136"/>
    </source>
</evidence>
<feature type="transmembrane region" description="Helical" evidence="7">
    <location>
        <begin position="96"/>
        <end position="117"/>
    </location>
</feature>
<dbReference type="OrthoDB" id="2168559at2"/>
<evidence type="ECO:0000313" key="9">
    <source>
        <dbReference type="EMBL" id="ABU56644.1"/>
    </source>
</evidence>
<feature type="transmembrane region" description="Helical" evidence="7">
    <location>
        <begin position="33"/>
        <end position="52"/>
    </location>
</feature>
<dbReference type="GO" id="GO:0055085">
    <property type="term" value="P:transmembrane transport"/>
    <property type="evidence" value="ECO:0007669"/>
    <property type="project" value="InterPro"/>
</dbReference>
<dbReference type="SUPFAM" id="SSF161098">
    <property type="entry name" value="MetI-like"/>
    <property type="match status" value="1"/>
</dbReference>
<evidence type="ECO:0000256" key="4">
    <source>
        <dbReference type="ARBA" id="ARBA00022692"/>
    </source>
</evidence>
<keyword evidence="6 7" id="KW-0472">Membrane</keyword>
<feature type="transmembrane region" description="Helical" evidence="7">
    <location>
        <begin position="129"/>
        <end position="151"/>
    </location>
</feature>
<protein>
    <submittedName>
        <fullName evidence="9">Binding-protein-dependent transport systems inner membrane component</fullName>
    </submittedName>
</protein>
<dbReference type="KEGG" id="rca:Rcas_0514"/>
<dbReference type="PROSITE" id="PS50928">
    <property type="entry name" value="ABC_TM1"/>
    <property type="match status" value="1"/>
</dbReference>
<feature type="transmembrane region" description="Helical" evidence="7">
    <location>
        <begin position="303"/>
        <end position="321"/>
    </location>
</feature>
<proteinExistence type="inferred from homology"/>
<evidence type="ECO:0000256" key="1">
    <source>
        <dbReference type="ARBA" id="ARBA00004651"/>
    </source>
</evidence>
<keyword evidence="3" id="KW-1003">Cell membrane</keyword>
<feature type="transmembrane region" description="Helical" evidence="7">
    <location>
        <begin position="272"/>
        <end position="291"/>
    </location>
</feature>
<dbReference type="Proteomes" id="UP000000263">
    <property type="component" value="Chromosome"/>
</dbReference>
<dbReference type="EMBL" id="CP000804">
    <property type="protein sequence ID" value="ABU56644.1"/>
    <property type="molecule type" value="Genomic_DNA"/>
</dbReference>
<reference evidence="9 10" key="1">
    <citation type="submission" date="2007-08" db="EMBL/GenBank/DDBJ databases">
        <title>Complete sequence of Roseiflexus castenholzii DSM 13941.</title>
        <authorList>
            <consortium name="US DOE Joint Genome Institute"/>
            <person name="Copeland A."/>
            <person name="Lucas S."/>
            <person name="Lapidus A."/>
            <person name="Barry K."/>
            <person name="Glavina del Rio T."/>
            <person name="Dalin E."/>
            <person name="Tice H."/>
            <person name="Pitluck S."/>
            <person name="Thompson L.S."/>
            <person name="Brettin T."/>
            <person name="Bruce D."/>
            <person name="Detter J.C."/>
            <person name="Han C."/>
            <person name="Tapia R."/>
            <person name="Schmutz J."/>
            <person name="Larimer F."/>
            <person name="Land M."/>
            <person name="Hauser L."/>
            <person name="Kyrpides N."/>
            <person name="Mikhailova N."/>
            <person name="Bryant D.A."/>
            <person name="Hanada S."/>
            <person name="Tsukatani Y."/>
            <person name="Richardson P."/>
        </authorList>
    </citation>
    <scope>NUCLEOTIDE SEQUENCE [LARGE SCALE GENOMIC DNA]</scope>
    <source>
        <strain evidence="10">DSM 13941 / HLO8</strain>
    </source>
</reference>
<dbReference type="PANTHER" id="PTHR30193:SF1">
    <property type="entry name" value="ABC TRANSPORTER PERMEASE PROTEIN YESP-RELATED"/>
    <property type="match status" value="1"/>
</dbReference>
<keyword evidence="2 7" id="KW-0813">Transport</keyword>
<dbReference type="InterPro" id="IPR035906">
    <property type="entry name" value="MetI-like_sf"/>
</dbReference>
<comment type="similarity">
    <text evidence="7">Belongs to the binding-protein-dependent transport system permease family.</text>
</comment>
<evidence type="ECO:0000256" key="7">
    <source>
        <dbReference type="RuleBase" id="RU363032"/>
    </source>
</evidence>
<evidence type="ECO:0000256" key="3">
    <source>
        <dbReference type="ARBA" id="ARBA00022475"/>
    </source>
</evidence>
<dbReference type="GO" id="GO:0005886">
    <property type="term" value="C:plasma membrane"/>
    <property type="evidence" value="ECO:0007669"/>
    <property type="project" value="UniProtKB-SubCell"/>
</dbReference>
<accession>A7NGQ1</accession>
<dbReference type="InterPro" id="IPR051393">
    <property type="entry name" value="ABC_transporter_permease"/>
</dbReference>
<dbReference type="eggNOG" id="COG1175">
    <property type="taxonomic scope" value="Bacteria"/>
</dbReference>
<keyword evidence="5 7" id="KW-1133">Transmembrane helix</keyword>
<evidence type="ECO:0000259" key="8">
    <source>
        <dbReference type="PROSITE" id="PS50928"/>
    </source>
</evidence>
<keyword evidence="10" id="KW-1185">Reference proteome</keyword>
<dbReference type="Pfam" id="PF00528">
    <property type="entry name" value="BPD_transp_1"/>
    <property type="match status" value="1"/>
</dbReference>
<organism evidence="9 10">
    <name type="scientific">Roseiflexus castenholzii (strain DSM 13941 / HLO8)</name>
    <dbReference type="NCBI Taxonomy" id="383372"/>
    <lineage>
        <taxon>Bacteria</taxon>
        <taxon>Bacillati</taxon>
        <taxon>Chloroflexota</taxon>
        <taxon>Chloroflexia</taxon>
        <taxon>Chloroflexales</taxon>
        <taxon>Roseiflexineae</taxon>
        <taxon>Roseiflexaceae</taxon>
        <taxon>Roseiflexus</taxon>
    </lineage>
</organism>
<dbReference type="AlphaFoldDB" id="A7NGQ1"/>
<evidence type="ECO:0000313" key="10">
    <source>
        <dbReference type="Proteomes" id="UP000000263"/>
    </source>
</evidence>
<dbReference type="STRING" id="383372.Rcas_0514"/>
<dbReference type="CDD" id="cd06261">
    <property type="entry name" value="TM_PBP2"/>
    <property type="match status" value="1"/>
</dbReference>
<dbReference type="HOGENOM" id="CLU_016047_0_2_0"/>
<evidence type="ECO:0000256" key="5">
    <source>
        <dbReference type="ARBA" id="ARBA00022989"/>
    </source>
</evidence>
<keyword evidence="4 7" id="KW-0812">Transmembrane</keyword>
<sequence>MAVQTAQVPARQKRKPALFGLIPAGKIERREALWFWIFISPWVIGFLAFTLYPIVMSAYYSMTVFNVASPPVWVGFENYLDLFNDRVYWKSLQVTGYYTLLSVPLGIAFGLMLAVLLNQRVPALGVFRTLYYLPALLTGSVAVALLFSWLLNPQFGAINLIIRNLVGPNGLIPLGITGPRWLQDPNWVIPSFTLMSLWGFGGTMLIYLSALQGVPTALYEAAEIDGANRIQQFFNVTVPMISPVILFTFITGVIGAMQQFTAAYVISGGMNLGAPAYSSMFYNLYLFLNAFRRYRMGLASAQAWILLIVILLLTLAMFWASRRYVHYESDEEGAI</sequence>
<evidence type="ECO:0000256" key="2">
    <source>
        <dbReference type="ARBA" id="ARBA00022448"/>
    </source>
</evidence>
<feature type="transmembrane region" description="Helical" evidence="7">
    <location>
        <begin position="187"/>
        <end position="208"/>
    </location>
</feature>
<dbReference type="PANTHER" id="PTHR30193">
    <property type="entry name" value="ABC TRANSPORTER PERMEASE PROTEIN"/>
    <property type="match status" value="1"/>
</dbReference>
<gene>
    <name evidence="9" type="ordered locus">Rcas_0514</name>
</gene>
<name>A7NGQ1_ROSCS</name>
<feature type="domain" description="ABC transmembrane type-1" evidence="8">
    <location>
        <begin position="92"/>
        <end position="317"/>
    </location>
</feature>
<comment type="subcellular location">
    <subcellularLocation>
        <location evidence="1 7">Cell membrane</location>
        <topology evidence="1 7">Multi-pass membrane protein</topology>
    </subcellularLocation>
</comment>
<dbReference type="InterPro" id="IPR000515">
    <property type="entry name" value="MetI-like"/>
</dbReference>
<dbReference type="Gene3D" id="1.10.3720.10">
    <property type="entry name" value="MetI-like"/>
    <property type="match status" value="1"/>
</dbReference>
<dbReference type="RefSeq" id="WP_012119075.1">
    <property type="nucleotide sequence ID" value="NC_009767.1"/>
</dbReference>